<accession>A0A381PBK3</accession>
<evidence type="ECO:0000313" key="2">
    <source>
        <dbReference type="EMBL" id="SUZ64320.1"/>
    </source>
</evidence>
<gene>
    <name evidence="2" type="ORF">METZ01_LOCUS17174</name>
</gene>
<dbReference type="GO" id="GO:0016627">
    <property type="term" value="F:oxidoreductase activity, acting on the CH-CH group of donors"/>
    <property type="evidence" value="ECO:0007669"/>
    <property type="project" value="TreeGrafter"/>
</dbReference>
<dbReference type="GO" id="GO:0070967">
    <property type="term" value="F:coenzyme F420 binding"/>
    <property type="evidence" value="ECO:0007669"/>
    <property type="project" value="TreeGrafter"/>
</dbReference>
<sequence>MEFEDVRSHFENNHRGVITTFQANGAAQSSIVVCGAYQGNAAFVIVKGRSAKTRNLRKDARCTVMSVADNWRTCAIVEGHATLMDYHNTDAEKMRVELREVFRACGDKDHPDWEEYDQAMVKQDAVIVLVKPDRVYGKMS</sequence>
<dbReference type="PANTHER" id="PTHR35176">
    <property type="entry name" value="HEME OXYGENASE HI_0854-RELATED"/>
    <property type="match status" value="1"/>
</dbReference>
<name>A0A381PBK3_9ZZZZ</name>
<proteinExistence type="predicted"/>
<reference evidence="2" key="1">
    <citation type="submission" date="2018-05" db="EMBL/GenBank/DDBJ databases">
        <authorList>
            <person name="Lanie J.A."/>
            <person name="Ng W.-L."/>
            <person name="Kazmierczak K.M."/>
            <person name="Andrzejewski T.M."/>
            <person name="Davidsen T.M."/>
            <person name="Wayne K.J."/>
            <person name="Tettelin H."/>
            <person name="Glass J.I."/>
            <person name="Rusch D."/>
            <person name="Podicherti R."/>
            <person name="Tsui H.-C.T."/>
            <person name="Winkler M.E."/>
        </authorList>
    </citation>
    <scope>NUCLEOTIDE SEQUENCE</scope>
</reference>
<dbReference type="GO" id="GO:0005829">
    <property type="term" value="C:cytosol"/>
    <property type="evidence" value="ECO:0007669"/>
    <property type="project" value="TreeGrafter"/>
</dbReference>
<dbReference type="SUPFAM" id="SSF50475">
    <property type="entry name" value="FMN-binding split barrel"/>
    <property type="match status" value="1"/>
</dbReference>
<dbReference type="EMBL" id="UINC01000930">
    <property type="protein sequence ID" value="SUZ64320.1"/>
    <property type="molecule type" value="Genomic_DNA"/>
</dbReference>
<dbReference type="Gene3D" id="2.30.110.10">
    <property type="entry name" value="Electron Transport, Fmn-binding Protein, Chain A"/>
    <property type="match status" value="1"/>
</dbReference>
<protein>
    <submittedName>
        <fullName evidence="2">Uncharacterized protein</fullName>
    </submittedName>
</protein>
<organism evidence="2">
    <name type="scientific">marine metagenome</name>
    <dbReference type="NCBI Taxonomy" id="408172"/>
    <lineage>
        <taxon>unclassified sequences</taxon>
        <taxon>metagenomes</taxon>
        <taxon>ecological metagenomes</taxon>
    </lineage>
</organism>
<dbReference type="AlphaFoldDB" id="A0A381PBK3"/>
<evidence type="ECO:0000256" key="1">
    <source>
        <dbReference type="ARBA" id="ARBA00023002"/>
    </source>
</evidence>
<dbReference type="InterPro" id="IPR052019">
    <property type="entry name" value="F420H2_bilvrd_red/Heme_oxyg"/>
</dbReference>
<dbReference type="InterPro" id="IPR012349">
    <property type="entry name" value="Split_barrel_FMN-bd"/>
</dbReference>
<dbReference type="PANTHER" id="PTHR35176:SF2">
    <property type="entry name" value="F420H(2)-DEPENDENT REDUCTASE RV1155"/>
    <property type="match status" value="1"/>
</dbReference>
<keyword evidence="1" id="KW-0560">Oxidoreductase</keyword>